<feature type="compositionally biased region" description="Low complexity" evidence="4">
    <location>
        <begin position="235"/>
        <end position="249"/>
    </location>
</feature>
<accession>A0A0L1J5A7</accession>
<comment type="caution">
    <text evidence="7">The sequence shown here is derived from an EMBL/GenBank/DDBJ whole genome shotgun (WGS) entry which is preliminary data.</text>
</comment>
<dbReference type="Gene3D" id="1.25.40.10">
    <property type="entry name" value="Tetratricopeptide repeat domain"/>
    <property type="match status" value="1"/>
</dbReference>
<organism evidence="7 8">
    <name type="scientific">Aspergillus nomiae NRRL (strain ATCC 15546 / NRRL 13137 / CBS 260.88 / M93)</name>
    <dbReference type="NCBI Taxonomy" id="1509407"/>
    <lineage>
        <taxon>Eukaryota</taxon>
        <taxon>Fungi</taxon>
        <taxon>Dikarya</taxon>
        <taxon>Ascomycota</taxon>
        <taxon>Pezizomycotina</taxon>
        <taxon>Eurotiomycetes</taxon>
        <taxon>Eurotiomycetidae</taxon>
        <taxon>Eurotiales</taxon>
        <taxon>Aspergillaceae</taxon>
        <taxon>Aspergillus</taxon>
        <taxon>Aspergillus subgen. Circumdati</taxon>
    </lineage>
</organism>
<dbReference type="GO" id="GO:0003735">
    <property type="term" value="F:structural constituent of ribosome"/>
    <property type="evidence" value="ECO:0007669"/>
    <property type="project" value="InterPro"/>
</dbReference>
<dbReference type="RefSeq" id="XP_015407793.1">
    <property type="nucleotide sequence ID" value="XM_015551649.1"/>
</dbReference>
<feature type="region of interest" description="Disordered" evidence="4">
    <location>
        <begin position="165"/>
        <end position="290"/>
    </location>
</feature>
<evidence type="ECO:0000256" key="4">
    <source>
        <dbReference type="SAM" id="MobiDB-lite"/>
    </source>
</evidence>
<dbReference type="AlphaFoldDB" id="A0A0L1J5A7"/>
<dbReference type="InterPro" id="IPR013823">
    <property type="entry name" value="Ribosomal_bL12_C"/>
</dbReference>
<dbReference type="InterPro" id="IPR008932">
    <property type="entry name" value="Ribosomal_bL12_oligo"/>
</dbReference>
<dbReference type="Proteomes" id="UP000037505">
    <property type="component" value="Unassembled WGS sequence"/>
</dbReference>
<dbReference type="SUPFAM" id="SSF54736">
    <property type="entry name" value="ClpS-like"/>
    <property type="match status" value="1"/>
</dbReference>
<name>A0A0L1J5A7_ASPN3</name>
<dbReference type="EMBL" id="JNOM01000100">
    <property type="protein sequence ID" value="KNG86870.1"/>
    <property type="molecule type" value="Genomic_DNA"/>
</dbReference>
<dbReference type="GO" id="GO:0003729">
    <property type="term" value="F:mRNA binding"/>
    <property type="evidence" value="ECO:0007669"/>
    <property type="project" value="TreeGrafter"/>
</dbReference>
<dbReference type="OrthoDB" id="250175at2759"/>
<protein>
    <submittedName>
        <fullName evidence="7">Uncharacterized protein</fullName>
    </submittedName>
</protein>
<dbReference type="Gene3D" id="3.30.1390.10">
    <property type="match status" value="1"/>
</dbReference>
<evidence type="ECO:0000313" key="7">
    <source>
        <dbReference type="EMBL" id="KNG86870.1"/>
    </source>
</evidence>
<dbReference type="Gene3D" id="1.20.5.710">
    <property type="entry name" value="Single helix bin"/>
    <property type="match status" value="1"/>
</dbReference>
<keyword evidence="3" id="KW-0687">Ribonucleoprotein</keyword>
<dbReference type="SUPFAM" id="SSF48300">
    <property type="entry name" value="Ribosomal protein L7/12, oligomerisation (N-terminal) domain"/>
    <property type="match status" value="1"/>
</dbReference>
<dbReference type="InterPro" id="IPR014719">
    <property type="entry name" value="Ribosomal_bL12_C/ClpS-like"/>
</dbReference>
<evidence type="ECO:0000259" key="6">
    <source>
        <dbReference type="Pfam" id="PF16320"/>
    </source>
</evidence>
<dbReference type="CDD" id="cd00387">
    <property type="entry name" value="Ribosomal_L7_L12"/>
    <property type="match status" value="1"/>
</dbReference>
<dbReference type="InterPro" id="IPR011990">
    <property type="entry name" value="TPR-like_helical_dom_sf"/>
</dbReference>
<reference evidence="7 8" key="1">
    <citation type="submission" date="2014-06" db="EMBL/GenBank/DDBJ databases">
        <title>The Genome of the Aflatoxigenic Filamentous Fungus Aspergillus nomius.</title>
        <authorList>
            <person name="Moore M.G."/>
            <person name="Shannon B.M."/>
            <person name="Brian M.M."/>
        </authorList>
    </citation>
    <scope>NUCLEOTIDE SEQUENCE [LARGE SCALE GENOMIC DNA]</scope>
    <source>
        <strain evidence="7 8">NRRL 13137</strain>
    </source>
</reference>
<dbReference type="PANTHER" id="PTHR45987">
    <property type="entry name" value="39S RIBOSOMAL PROTEIN L12"/>
    <property type="match status" value="1"/>
</dbReference>
<dbReference type="InterPro" id="IPR036235">
    <property type="entry name" value="Ribosomal_bL12_oligo_N_sf"/>
</dbReference>
<sequence>MSISSQVAARCCRQIVRPSAASLRLSSSTYLSQRTRRWQSTEAEAAAPVNPKISQIVDQISTLTLLETADLVATLKSRLNIPDLPVGGFAMAGGAAPAAAPAEEEEAAPAAQEKTLFNLKLESIDAASKAKVIKEIKSLLGLSLVDSKKFVESVPKVLKDIHSSCTSSQSVQCSQAPSSAPPRHKSLRPKPPTNNHLNLLPKQLPKNVPHKTPPKMPRLLPRLPYHHHTQYNQHTPQTQPTRTPLSQRQFHSTPQPSAARSPSVRRAEAAQKRPQQPRATNTYTEDGLLKTPAQGDLAQRLRFLDFASQTLHQEARRYGGVTVDHATFVRIARELFNTAYMHPPAGQLVLRISDDVDEVFRIGYHIGTSDMGFKEWVLAACSLAGARVPVLYQTARYLTITERRGTEVRQTAVIDRLEELGRTSNDPRALQLLAQVQGRRGKYTQALELMEAVLARIQPAKSAPRGAEQSYLISEVMETPWRVYAWLKERTGDAMGADEVMRSAALEFEDPRALQDYASLLMREMDLEGYEEGMSKAASSGDAMACLKLANFYYLTSKGWFPRRGVKVSEGENAKAIPRASRTVDPAKPVEERKPGALGRFFWFLSADVKSHVEYRKLAMDWYELAVKHGNSRAALLLAIIEREDGNYEAAWELFWSSRTADAKEFMPTSQDELLKVWRDETFRPEVPLQLLDL</sequence>
<feature type="domain" description="Large ribosomal subunit protein bL12 C-terminal" evidence="5">
    <location>
        <begin position="117"/>
        <end position="160"/>
    </location>
</feature>
<dbReference type="Pfam" id="PF16320">
    <property type="entry name" value="Ribosomal_L12_N"/>
    <property type="match status" value="1"/>
</dbReference>
<evidence type="ECO:0000256" key="2">
    <source>
        <dbReference type="ARBA" id="ARBA00022980"/>
    </source>
</evidence>
<feature type="domain" description="Large ribosomal subunit protein bL12 oligomerization" evidence="6">
    <location>
        <begin position="52"/>
        <end position="99"/>
    </location>
</feature>
<feature type="compositionally biased region" description="Low complexity" evidence="4">
    <location>
        <begin position="165"/>
        <end position="175"/>
    </location>
</feature>
<proteinExistence type="inferred from homology"/>
<keyword evidence="8" id="KW-1185">Reference proteome</keyword>
<evidence type="ECO:0000313" key="8">
    <source>
        <dbReference type="Proteomes" id="UP000037505"/>
    </source>
</evidence>
<feature type="compositionally biased region" description="Polar residues" evidence="4">
    <location>
        <begin position="273"/>
        <end position="284"/>
    </location>
</feature>
<comment type="similarity">
    <text evidence="1">Belongs to the bacterial ribosomal protein bL12 family.</text>
</comment>
<feature type="compositionally biased region" description="Polar residues" evidence="4">
    <location>
        <begin position="250"/>
        <end position="260"/>
    </location>
</feature>
<dbReference type="GeneID" id="26808197"/>
<dbReference type="STRING" id="1509407.A0A0L1J5A7"/>
<keyword evidence="2" id="KW-0689">Ribosomal protein</keyword>
<evidence type="ECO:0000256" key="1">
    <source>
        <dbReference type="ARBA" id="ARBA00007197"/>
    </source>
</evidence>
<dbReference type="GO" id="GO:0006412">
    <property type="term" value="P:translation"/>
    <property type="evidence" value="ECO:0007669"/>
    <property type="project" value="InterPro"/>
</dbReference>
<evidence type="ECO:0000259" key="5">
    <source>
        <dbReference type="Pfam" id="PF00542"/>
    </source>
</evidence>
<dbReference type="InterPro" id="IPR000206">
    <property type="entry name" value="Ribosomal_bL12"/>
</dbReference>
<dbReference type="PANTHER" id="PTHR45987:SF4">
    <property type="entry name" value="LARGE RIBOSOMAL SUBUNIT PROTEIN BL12M"/>
    <property type="match status" value="1"/>
</dbReference>
<gene>
    <name evidence="7" type="ORF">ANOM_006393</name>
</gene>
<evidence type="ECO:0000256" key="3">
    <source>
        <dbReference type="ARBA" id="ARBA00023274"/>
    </source>
</evidence>
<dbReference type="GO" id="GO:0005762">
    <property type="term" value="C:mitochondrial large ribosomal subunit"/>
    <property type="evidence" value="ECO:0007669"/>
    <property type="project" value="TreeGrafter"/>
</dbReference>
<dbReference type="Pfam" id="PF00542">
    <property type="entry name" value="Ribosomal_L12"/>
    <property type="match status" value="1"/>
</dbReference>